<feature type="region of interest" description="Disordered" evidence="2">
    <location>
        <begin position="309"/>
        <end position="411"/>
    </location>
</feature>
<dbReference type="Pfam" id="PF00318">
    <property type="entry name" value="Ribosomal_S2"/>
    <property type="match status" value="2"/>
</dbReference>
<dbReference type="AlphaFoldDB" id="H6D9Q1"/>
<protein>
    <submittedName>
        <fullName evidence="4">Ribosomal protein S2</fullName>
    </submittedName>
</protein>
<evidence type="ECO:0000256" key="1">
    <source>
        <dbReference type="ARBA" id="ARBA00006242"/>
    </source>
</evidence>
<keyword evidence="3" id="KW-0472">Membrane</keyword>
<reference evidence="4" key="1">
    <citation type="submission" date="2011-06" db="EMBL/GenBank/DDBJ databases">
        <authorList>
            <person name="Ma P.-F."/>
            <person name="Li D.-Z."/>
        </authorList>
    </citation>
    <scope>NUCLEOTIDE SEQUENCE</scope>
</reference>
<gene>
    <name evidence="4" type="primary">rps2</name>
</gene>
<reference evidence="5" key="3">
    <citation type="journal article" date="2012" name="PLoS ONE">
        <title>Rapid sequencing of the bamboo mitochondrial genome using illumina technology and parallel episodic evolution of organelle genomes in grasses.</title>
        <authorList>
            <person name="Ma P.F."/>
            <person name="Guo Z.H."/>
            <person name="Li D.Z."/>
        </authorList>
    </citation>
    <scope>NUCLEOTIDE SEQUENCE</scope>
</reference>
<keyword evidence="4" id="KW-0689">Ribosomal protein</keyword>
<dbReference type="SUPFAM" id="SSF52313">
    <property type="entry name" value="Ribosomal protein S2"/>
    <property type="match status" value="1"/>
</dbReference>
<evidence type="ECO:0000256" key="2">
    <source>
        <dbReference type="SAM" id="MobiDB-lite"/>
    </source>
</evidence>
<geneLocation type="mitochondrion" evidence="4"/>
<dbReference type="PANTHER" id="PTHR12534">
    <property type="entry name" value="30S RIBOSOMAL PROTEIN S2 PROKARYOTIC AND ORGANELLAR"/>
    <property type="match status" value="1"/>
</dbReference>
<dbReference type="Gene3D" id="3.40.50.10490">
    <property type="entry name" value="Glucose-6-phosphate isomerase like protein, domain 1"/>
    <property type="match status" value="1"/>
</dbReference>
<keyword evidence="4" id="KW-0687">Ribonucleoprotein</keyword>
<dbReference type="InterPro" id="IPR001865">
    <property type="entry name" value="Ribosomal_uS2"/>
</dbReference>
<dbReference type="PANTHER" id="PTHR12534:SF1">
    <property type="entry name" value="SMALL RIBOSOMAL SUBUNIT PROTEIN US2M"/>
    <property type="match status" value="1"/>
</dbReference>
<dbReference type="FunFam" id="3.40.50.10490:FF:000056">
    <property type="entry name" value="Ribosomal protein S2"/>
    <property type="match status" value="1"/>
</dbReference>
<dbReference type="EMBL" id="JN120789">
    <property type="protein sequence ID" value="AEK66726.1"/>
    <property type="molecule type" value="Genomic_DNA"/>
</dbReference>
<accession>H6D9Q1</accession>
<keyword evidence="3" id="KW-0812">Transmembrane</keyword>
<dbReference type="InterPro" id="IPR005706">
    <property type="entry name" value="Ribosomal_uS2_bac/mit/plastid"/>
</dbReference>
<sequence>MTILSIVCSKLLCTNAHLGRRVAAHHFKVYICGSRNGIAILDSDKTLICLRNALHFIGSPIRQKGRSFFLKTNHLFRYEIMEEMASCINDSQWRIGAFFTNSFANKKKFHSRKKKINFGLNQQPDCAVILNADRKSSVILEADRSQIPIASLVDSTIPWESHKRITYPIPANDPIQFVYLFRHSITKTVILERPIILKMKVDRPRALRHFTLNTGKSAGIRPYSSTSSSSPKGKNKSTLFFFSLTMLMATSAILFVLNRYDVPGATELQKELASVLVVWVLCLFQSLYGIFVGGRCATLGGVDQEWTRSSAEETSTVGKPLLMESGDWDSLEPIGEIPPLSPGRGMVGPSEPTQAGLPASEPSQPSSSTQEAGRPASDSGPSPTFETVGDPRDPAPTYKRVPAPTYNYPPDLRSLTKMEEKQLKSALELEKSISQELRNIAIENGENFDSETSEDLVEAALNWKNSWNPEKLNTVLNSLQFCKAK</sequence>
<dbReference type="InterPro" id="IPR023591">
    <property type="entry name" value="Ribosomal_uS2_flav_dom_sf"/>
</dbReference>
<feature type="transmembrane region" description="Helical" evidence="3">
    <location>
        <begin position="272"/>
        <end position="291"/>
    </location>
</feature>
<proteinExistence type="inferred from homology"/>
<dbReference type="EMBL" id="JQ235168">
    <property type="protein sequence ID" value="AEX98087.1"/>
    <property type="molecule type" value="Genomic_DNA"/>
</dbReference>
<evidence type="ECO:0000313" key="5">
    <source>
        <dbReference type="EMBL" id="AEX98087.1"/>
    </source>
</evidence>
<dbReference type="GO" id="GO:0003735">
    <property type="term" value="F:structural constituent of ribosome"/>
    <property type="evidence" value="ECO:0007669"/>
    <property type="project" value="InterPro"/>
</dbReference>
<dbReference type="CDD" id="cd01425">
    <property type="entry name" value="RPS2"/>
    <property type="match status" value="1"/>
</dbReference>
<comment type="similarity">
    <text evidence="1">Belongs to the universal ribosomal protein uS2 family.</text>
</comment>
<keyword evidence="3" id="KW-1133">Transmembrane helix</keyword>
<dbReference type="PRINTS" id="PR00395">
    <property type="entry name" value="RIBOSOMALS2"/>
</dbReference>
<keyword evidence="4" id="KW-0496">Mitochondrion</keyword>
<reference evidence="5" key="2">
    <citation type="submission" date="2011-12" db="EMBL/GenBank/DDBJ databases">
        <authorList>
            <person name="Ma P.-F."/>
            <person name="Guo Z.-H."/>
            <person name="Li D.-Z."/>
        </authorList>
    </citation>
    <scope>NUCLEOTIDE SEQUENCE</scope>
</reference>
<organism evidence="4">
    <name type="scientific">Ferrocalamus rimosivaginus</name>
    <dbReference type="NCBI Taxonomy" id="591214"/>
    <lineage>
        <taxon>Eukaryota</taxon>
        <taxon>Viridiplantae</taxon>
        <taxon>Streptophyta</taxon>
        <taxon>Embryophyta</taxon>
        <taxon>Tracheophyta</taxon>
        <taxon>Spermatophyta</taxon>
        <taxon>Magnoliopsida</taxon>
        <taxon>Liliopsida</taxon>
        <taxon>Poales</taxon>
        <taxon>Poaceae</taxon>
        <taxon>BOP clade</taxon>
        <taxon>Bambusoideae</taxon>
        <taxon>Arundinarodae</taxon>
        <taxon>Arundinarieae</taxon>
        <taxon>Arundinariinae</taxon>
        <taxon>Ferrocalamus</taxon>
    </lineage>
</organism>
<feature type="transmembrane region" description="Helical" evidence="3">
    <location>
        <begin position="239"/>
        <end position="260"/>
    </location>
</feature>
<name>H6D9Q1_9POAL</name>
<evidence type="ECO:0000313" key="4">
    <source>
        <dbReference type="EMBL" id="AEK66726.1"/>
    </source>
</evidence>
<evidence type="ECO:0000256" key="3">
    <source>
        <dbReference type="SAM" id="Phobius"/>
    </source>
</evidence>
<dbReference type="GO" id="GO:0005763">
    <property type="term" value="C:mitochondrial small ribosomal subunit"/>
    <property type="evidence" value="ECO:0007669"/>
    <property type="project" value="TreeGrafter"/>
</dbReference>
<feature type="compositionally biased region" description="Low complexity" evidence="2">
    <location>
        <begin position="359"/>
        <end position="372"/>
    </location>
</feature>
<dbReference type="GO" id="GO:0006412">
    <property type="term" value="P:translation"/>
    <property type="evidence" value="ECO:0007669"/>
    <property type="project" value="InterPro"/>
</dbReference>
<reference evidence="4" key="4">
    <citation type="submission" date="2012-02" db="EMBL/GenBank/DDBJ databases">
        <title>Next-generation sequencing of a bamboo (Ferrocalamus rimosivaginus) mitochondrial genome and correlated episodic evolution across organelle genomes in grasses.</title>
        <authorList>
            <person name="Ma P."/>
            <person name="Li D."/>
        </authorList>
    </citation>
    <scope>NUCLEOTIDE SEQUENCE</scope>
</reference>